<proteinExistence type="predicted"/>
<feature type="region of interest" description="Disordered" evidence="1">
    <location>
        <begin position="260"/>
        <end position="280"/>
    </location>
</feature>
<evidence type="ECO:0000313" key="3">
    <source>
        <dbReference type="Proteomes" id="UP000217790"/>
    </source>
</evidence>
<gene>
    <name evidence="2" type="ORF">ARMGADRAFT_137266</name>
</gene>
<feature type="compositionally biased region" description="Basic and acidic residues" evidence="1">
    <location>
        <begin position="354"/>
        <end position="379"/>
    </location>
</feature>
<protein>
    <submittedName>
        <fullName evidence="2">Uncharacterized protein</fullName>
    </submittedName>
</protein>
<sequence length="418" mass="47168">MSQDFGYPERCPGYPGYAKVGRVVVDLGWWTLEHTINSERSGSQRLRQSTVIPCLLSPNQSYSFSLFPSDYTHSKDRRRLVFSWFVQGVRVGLNDLDTGLTFHLHVQPDHVHSLRKHDLSLSIAFTAPDIGLGLQPDSTISWPFSFFANGIPILPEEAEEMFRVRIQMHAHRDYYRLPPDSAHRCFPELSAMCGFDPALNGVDVCDYFDWYPWEKFDEPSGGGEHRKRAHKVALFSQLMHCPGSRSIDWNSSSGIVELSESNIDNDDDPKMTLTSSDVSADKDRAIQDTIATGSVEERGSDFSTGKYSDKLSSNSLVVRQDIRLSSPHASSLQTSDSDHAHPLVSLKHSQAGHQLDRKGKRRATDKDQQRDSAEEDRFYRGRYVHRRDARTSLIGEVQTTYNQDDCDTAGIPSVRATI</sequence>
<dbReference type="EMBL" id="KZ293780">
    <property type="protein sequence ID" value="PBK79390.1"/>
    <property type="molecule type" value="Genomic_DNA"/>
</dbReference>
<feature type="region of interest" description="Disordered" evidence="1">
    <location>
        <begin position="347"/>
        <end position="379"/>
    </location>
</feature>
<accession>A0A2H3CBY6</accession>
<name>A0A2H3CBY6_ARMGA</name>
<dbReference type="InParanoid" id="A0A2H3CBY6"/>
<dbReference type="AlphaFoldDB" id="A0A2H3CBY6"/>
<evidence type="ECO:0000313" key="2">
    <source>
        <dbReference type="EMBL" id="PBK79390.1"/>
    </source>
</evidence>
<organism evidence="2 3">
    <name type="scientific">Armillaria gallica</name>
    <name type="common">Bulbous honey fungus</name>
    <name type="synonym">Armillaria bulbosa</name>
    <dbReference type="NCBI Taxonomy" id="47427"/>
    <lineage>
        <taxon>Eukaryota</taxon>
        <taxon>Fungi</taxon>
        <taxon>Dikarya</taxon>
        <taxon>Basidiomycota</taxon>
        <taxon>Agaricomycotina</taxon>
        <taxon>Agaricomycetes</taxon>
        <taxon>Agaricomycetidae</taxon>
        <taxon>Agaricales</taxon>
        <taxon>Marasmiineae</taxon>
        <taxon>Physalacriaceae</taxon>
        <taxon>Armillaria</taxon>
    </lineage>
</organism>
<evidence type="ECO:0000256" key="1">
    <source>
        <dbReference type="SAM" id="MobiDB-lite"/>
    </source>
</evidence>
<dbReference type="OrthoDB" id="2994509at2759"/>
<keyword evidence="3" id="KW-1185">Reference proteome</keyword>
<dbReference type="Proteomes" id="UP000217790">
    <property type="component" value="Unassembled WGS sequence"/>
</dbReference>
<reference evidence="3" key="1">
    <citation type="journal article" date="2017" name="Nat. Ecol. Evol.">
        <title>Genome expansion and lineage-specific genetic innovations in the forest pathogenic fungi Armillaria.</title>
        <authorList>
            <person name="Sipos G."/>
            <person name="Prasanna A.N."/>
            <person name="Walter M.C."/>
            <person name="O'Connor E."/>
            <person name="Balint B."/>
            <person name="Krizsan K."/>
            <person name="Kiss B."/>
            <person name="Hess J."/>
            <person name="Varga T."/>
            <person name="Slot J."/>
            <person name="Riley R."/>
            <person name="Boka B."/>
            <person name="Rigling D."/>
            <person name="Barry K."/>
            <person name="Lee J."/>
            <person name="Mihaltcheva S."/>
            <person name="LaButti K."/>
            <person name="Lipzen A."/>
            <person name="Waldron R."/>
            <person name="Moloney N.M."/>
            <person name="Sperisen C."/>
            <person name="Kredics L."/>
            <person name="Vagvoelgyi C."/>
            <person name="Patrignani A."/>
            <person name="Fitzpatrick D."/>
            <person name="Nagy I."/>
            <person name="Doyle S."/>
            <person name="Anderson J.B."/>
            <person name="Grigoriev I.V."/>
            <person name="Gueldener U."/>
            <person name="Muensterkoetter M."/>
            <person name="Nagy L.G."/>
        </authorList>
    </citation>
    <scope>NUCLEOTIDE SEQUENCE [LARGE SCALE GENOMIC DNA]</scope>
    <source>
        <strain evidence="3">Ar21-2</strain>
    </source>
</reference>